<organism evidence="2 3">
    <name type="scientific">Candidatus Propionivibrio aalborgensis</name>
    <dbReference type="NCBI Taxonomy" id="1860101"/>
    <lineage>
        <taxon>Bacteria</taxon>
        <taxon>Pseudomonadati</taxon>
        <taxon>Pseudomonadota</taxon>
        <taxon>Betaproteobacteria</taxon>
        <taxon>Rhodocyclales</taxon>
        <taxon>Rhodocyclaceae</taxon>
        <taxon>Propionivibrio</taxon>
    </lineage>
</organism>
<name>A0A1A8XQH2_9RHOO</name>
<evidence type="ECO:0000259" key="1">
    <source>
        <dbReference type="Pfam" id="PF14020"/>
    </source>
</evidence>
<dbReference type="RefSeq" id="WP_186410680.1">
    <property type="nucleotide sequence ID" value="NZ_FLQY01000112.1"/>
</dbReference>
<accession>A0A1A8XQH2</accession>
<dbReference type="Proteomes" id="UP000199600">
    <property type="component" value="Unassembled WGS sequence"/>
</dbReference>
<dbReference type="Pfam" id="PF14020">
    <property type="entry name" value="DUF4236"/>
    <property type="match status" value="1"/>
</dbReference>
<proteinExistence type="predicted"/>
<gene>
    <name evidence="2" type="ORF">PROAA_20042</name>
</gene>
<reference evidence="2 3" key="1">
    <citation type="submission" date="2016-06" db="EMBL/GenBank/DDBJ databases">
        <authorList>
            <person name="Kjaerup R.B."/>
            <person name="Dalgaard T.S."/>
            <person name="Juul-Madsen H.R."/>
        </authorList>
    </citation>
    <scope>NUCLEOTIDE SEQUENCE [LARGE SCALE GENOMIC DNA]</scope>
    <source>
        <strain evidence="2">2</strain>
    </source>
</reference>
<dbReference type="AlphaFoldDB" id="A0A1A8XQH2"/>
<evidence type="ECO:0000313" key="2">
    <source>
        <dbReference type="EMBL" id="SBT06896.1"/>
    </source>
</evidence>
<sequence length="77" mass="8187">MGIRFRRRIKLAPGLNLNLSGSGLSLSAGPRGASMTFGGRRGAYLNTGIPGTGLYTRERVGAVRTSLTADFLVFRSD</sequence>
<protein>
    <recommendedName>
        <fullName evidence="1">DUF4236 domain-containing protein</fullName>
    </recommendedName>
</protein>
<keyword evidence="3" id="KW-1185">Reference proteome</keyword>
<evidence type="ECO:0000313" key="3">
    <source>
        <dbReference type="Proteomes" id="UP000199600"/>
    </source>
</evidence>
<dbReference type="InterPro" id="IPR025330">
    <property type="entry name" value="DUF4236"/>
</dbReference>
<feature type="domain" description="DUF4236" evidence="1">
    <location>
        <begin position="4"/>
        <end position="57"/>
    </location>
</feature>
<dbReference type="EMBL" id="FLQY01000112">
    <property type="protein sequence ID" value="SBT06896.1"/>
    <property type="molecule type" value="Genomic_DNA"/>
</dbReference>